<evidence type="ECO:0000313" key="1">
    <source>
        <dbReference type="EMBL" id="CVK16284.1"/>
    </source>
</evidence>
<sequence length="504" mass="59456">MITDNRKYFDSSLKTAKAIYDKGLYEDCALYLRQLATFALYNITGYYVNWKFERLLLNLGQKIPPISPIKKESHTHHRLSILHIATELYDIGGHTKLLINWVKIDKDNLHTVILTRMTENKLSTKVKEEIDTNCNPIITLEGTILERAFQLKQIAQKYDLIILHIHPNDIIPTIAFSDPLFKTPVLFLNHADHIFWIGISIIDCLIQIRESNIILDKERRGANFQMFLPIPVDNTQKKEKSLNFVKEKGQVILLSTGSEYKYKPFGEHNFFEAAYKIVNTFENVIFFIAGVSPTCEFYQKYKHPRIICLGNVTNLKDYEEFCDIYVEGFPMASFTAMLQVSKRQKYIQLMYNPADGMKLFSDKQAYNLDYPKSFEEWFIQLSEVIESPKIRDEKMHKQYQYINQLYNLEKWKELLGDIYKSNKNRKHTVRNSVNFDKFYSSINELINATLLESSSKINHFNYCYKLNFFEKIKVVLRSRYKTKHVKVSKKQAMKFLFKRNELFI</sequence>
<dbReference type="EMBL" id="FCOR01000006">
    <property type="protein sequence ID" value="CVK16284.1"/>
    <property type="molecule type" value="Genomic_DNA"/>
</dbReference>
<keyword evidence="1" id="KW-0808">Transferase</keyword>
<dbReference type="SUPFAM" id="SSF53756">
    <property type="entry name" value="UDP-Glycosyltransferase/glycogen phosphorylase"/>
    <property type="match status" value="1"/>
</dbReference>
<gene>
    <name evidence="1" type="ORF">Ga0061079_10649</name>
</gene>
<reference evidence="1 2" key="1">
    <citation type="submission" date="2016-01" db="EMBL/GenBank/DDBJ databases">
        <authorList>
            <person name="McClelland M."/>
            <person name="Jain A."/>
            <person name="Saraogi P."/>
            <person name="Mendelson R."/>
            <person name="Westerman R."/>
            <person name="SanMiguel P."/>
            <person name="Csonka L."/>
        </authorList>
    </citation>
    <scope>NUCLEOTIDE SEQUENCE [LARGE SCALE GENOMIC DNA]</scope>
    <source>
        <strain evidence="1 2">R-53146</strain>
    </source>
</reference>
<proteinExistence type="predicted"/>
<organism evidence="1 2">
    <name type="scientific">Apibacter mensalis</name>
    <dbReference type="NCBI Taxonomy" id="1586267"/>
    <lineage>
        <taxon>Bacteria</taxon>
        <taxon>Pseudomonadati</taxon>
        <taxon>Bacteroidota</taxon>
        <taxon>Flavobacteriia</taxon>
        <taxon>Flavobacteriales</taxon>
        <taxon>Weeksellaceae</taxon>
        <taxon>Apibacter</taxon>
    </lineage>
</organism>
<dbReference type="RefSeq" id="WP_055425489.1">
    <property type="nucleotide sequence ID" value="NZ_FCOR01000006.1"/>
</dbReference>
<evidence type="ECO:0000313" key="2">
    <source>
        <dbReference type="Proteomes" id="UP000182761"/>
    </source>
</evidence>
<dbReference type="GO" id="GO:0016740">
    <property type="term" value="F:transferase activity"/>
    <property type="evidence" value="ECO:0007669"/>
    <property type="project" value="UniProtKB-KW"/>
</dbReference>
<dbReference type="STRING" id="1586267.GCA_001418685_01134"/>
<dbReference type="AlphaFoldDB" id="A0A0X3APJ4"/>
<dbReference type="Proteomes" id="UP000182761">
    <property type="component" value="Unassembled WGS sequence"/>
</dbReference>
<keyword evidence="2" id="KW-1185">Reference proteome</keyword>
<dbReference type="OrthoDB" id="973857at2"/>
<accession>A0A0X3APJ4</accession>
<protein>
    <submittedName>
        <fullName evidence="1">Glycosyltransferase involved in cell wall bisynthesis</fullName>
    </submittedName>
</protein>
<name>A0A0X3APJ4_9FLAO</name>